<keyword evidence="2" id="KW-1185">Reference proteome</keyword>
<dbReference type="RefSeq" id="WP_301192231.1">
    <property type="nucleotide sequence ID" value="NZ_JAPDPJ010000061.1"/>
</dbReference>
<accession>A0AAE3M7M9</accession>
<dbReference type="Proteomes" id="UP001209229">
    <property type="component" value="Unassembled WGS sequence"/>
</dbReference>
<name>A0AAE3M7M9_9BACT</name>
<gene>
    <name evidence="1" type="ORF">OM075_19550</name>
</gene>
<comment type="caution">
    <text evidence="1">The sequence shown here is derived from an EMBL/GenBank/DDBJ whole genome shotgun (WGS) entry which is preliminary data.</text>
</comment>
<organism evidence="1 2">
    <name type="scientific">Plebeiibacterium sediminum</name>
    <dbReference type="NCBI Taxonomy" id="2992112"/>
    <lineage>
        <taxon>Bacteria</taxon>
        <taxon>Pseudomonadati</taxon>
        <taxon>Bacteroidota</taxon>
        <taxon>Bacteroidia</taxon>
        <taxon>Marinilabiliales</taxon>
        <taxon>Marinilabiliaceae</taxon>
        <taxon>Plebeiibacterium</taxon>
    </lineage>
</organism>
<evidence type="ECO:0000313" key="2">
    <source>
        <dbReference type="Proteomes" id="UP001209229"/>
    </source>
</evidence>
<dbReference type="EMBL" id="JAPDPJ010000061">
    <property type="protein sequence ID" value="MCW3788674.1"/>
    <property type="molecule type" value="Genomic_DNA"/>
</dbReference>
<proteinExistence type="predicted"/>
<dbReference type="AlphaFoldDB" id="A0AAE3M7M9"/>
<reference evidence="1" key="1">
    <citation type="submission" date="2022-10" db="EMBL/GenBank/DDBJ databases">
        <authorList>
            <person name="Yu W.X."/>
        </authorList>
    </citation>
    <scope>NUCLEOTIDE SEQUENCE</scope>
    <source>
        <strain evidence="1">AAT</strain>
    </source>
</reference>
<sequence length="187" mass="21765">MKNLLLLSLIVISAVTYGQEQAENKFNIKYQNYTAYTQMIGSQKDHNAVINSIQMEHNFLLNKTFAFGLSTGIEWMDIKMASVGPNLKIFIPAFNQQSLYIGGSYGAVIPLEDEKEEWIEVLDTKGKHFFNAEAGYIFPSKSAMAFYIAMGYRYQKYSYTRTDWWRNNVERNIEYNRFILKLGIRLF</sequence>
<evidence type="ECO:0000313" key="1">
    <source>
        <dbReference type="EMBL" id="MCW3788674.1"/>
    </source>
</evidence>
<protein>
    <submittedName>
        <fullName evidence="1">Uncharacterized protein</fullName>
    </submittedName>
</protein>